<sequence>MRPPIPDFLPIPTRRLSLLLLLVLLALATWSIYLTNPPQAKPASAPITEFSAGRAMQPLEHIAQEPHAMGTPGHARVRTYLLDALRGLGLEPQVQEATYIEPTIQSGYAGMFSAVTEGAYVYNIMARLKGTQAGKAVLLLAHYDSQPNTLAAADDGAGVAAILETVRAIRQSGPLQHDVIVLLTDGEEYGLFGAKAFLKHPWAKDVELVLNLEARGNSGPSSTFELSSENGWLVEQLAKAAPYPLASSLAYEVYKLLPNSTDFTPLRESGYAGLNSAIADGFANYHKLTDSPQNLNQNSLQHHGENLLALTRHFANGPLNAVKAPDRVFFNGAGFWLIHYPMSLDILWMGLLTLAVGAVLWLGYQQHKLTIGQVLASLVLQLVLLGLLSGLCWGVNMLVQKGIPYWHFFNGTYSSALFSGAFALLTVGAFGGLIGLALRWLRPLSLVAGGFVLVYGLTWAAFLLLPAATYIVLFPLLGVLAGVGIVLWQSRNVVAGADVPTTHSWMVAGWLVAGALPTLFMLLPLIQSLAVIFDLQLPVAPVVLLGLALLLLLPLWLLIEPGLRWRKLATLPIALLVLSIGLMLIAIDREQPSASHPLNNQLSYYQNTDTRQAFWASYYFKTPNDWSKQFFPTPSYGKLTEMYPNGHRNSRNEYLKNPAPLIDVATPIATVLSDKTTDSTRHLTLELRSVRGAAHLEMGLFVPTATDLRTAQINGQPLPLKAEQTAQGPAYDLLFMGLPVSKTIQLTLELRAGSPLRLLLYDQSIGLPAGLIKTPMPAWVIPEQGPRSNLTVLRKTYMF</sequence>
<feature type="transmembrane region" description="Helical" evidence="9">
    <location>
        <begin position="468"/>
        <end position="488"/>
    </location>
</feature>
<keyword evidence="6 9" id="KW-1133">Transmembrane helix</keyword>
<feature type="transmembrane region" description="Helical" evidence="9">
    <location>
        <begin position="376"/>
        <end position="396"/>
    </location>
</feature>
<feature type="transmembrane region" description="Helical" evidence="9">
    <location>
        <begin position="444"/>
        <end position="462"/>
    </location>
</feature>
<evidence type="ECO:0000256" key="1">
    <source>
        <dbReference type="ARBA" id="ARBA00003273"/>
    </source>
</evidence>
<dbReference type="GO" id="GO:0006508">
    <property type="term" value="P:proteolysis"/>
    <property type="evidence" value="ECO:0007669"/>
    <property type="project" value="InterPro"/>
</dbReference>
<keyword evidence="7" id="KW-0325">Glycoprotein</keyword>
<dbReference type="GO" id="GO:0008235">
    <property type="term" value="F:metalloexopeptidase activity"/>
    <property type="evidence" value="ECO:0007669"/>
    <property type="project" value="InterPro"/>
</dbReference>
<evidence type="ECO:0000256" key="8">
    <source>
        <dbReference type="ARBA" id="ARBA00031512"/>
    </source>
</evidence>
<keyword evidence="9" id="KW-0472">Membrane</keyword>
<dbReference type="RefSeq" id="WP_157590693.1">
    <property type="nucleotide sequence ID" value="NZ_WPIN01000028.1"/>
</dbReference>
<evidence type="ECO:0000256" key="4">
    <source>
        <dbReference type="ARBA" id="ARBA00017435"/>
    </source>
</evidence>
<evidence type="ECO:0000256" key="7">
    <source>
        <dbReference type="ARBA" id="ARBA00023180"/>
    </source>
</evidence>
<dbReference type="Gene3D" id="3.40.630.10">
    <property type="entry name" value="Zn peptidases"/>
    <property type="match status" value="1"/>
</dbReference>
<dbReference type="SUPFAM" id="SSF53187">
    <property type="entry name" value="Zn-dependent exopeptidases"/>
    <property type="match status" value="1"/>
</dbReference>
<proteinExistence type="inferred from homology"/>
<dbReference type="InterPro" id="IPR045175">
    <property type="entry name" value="M28_fam"/>
</dbReference>
<dbReference type="PANTHER" id="PTHR12147">
    <property type="entry name" value="METALLOPEPTIDASE M28 FAMILY MEMBER"/>
    <property type="match status" value="1"/>
</dbReference>
<dbReference type="Proteomes" id="UP000436006">
    <property type="component" value="Unassembled WGS sequence"/>
</dbReference>
<protein>
    <recommendedName>
        <fullName evidence="4">Vacuolar membrane protease</fullName>
    </recommendedName>
    <alternativeName>
        <fullName evidence="8">FXNA-related family protease 1</fullName>
    </alternativeName>
</protein>
<evidence type="ECO:0000256" key="3">
    <source>
        <dbReference type="ARBA" id="ARBA00010918"/>
    </source>
</evidence>
<feature type="transmembrane region" description="Helical" evidence="9">
    <location>
        <begin position="568"/>
        <end position="587"/>
    </location>
</feature>
<feature type="transmembrane region" description="Helical" evidence="9">
    <location>
        <begin position="346"/>
        <end position="364"/>
    </location>
</feature>
<evidence type="ECO:0000313" key="12">
    <source>
        <dbReference type="Proteomes" id="UP000436006"/>
    </source>
</evidence>
<accession>A0A7K1SQC0</accession>
<evidence type="ECO:0000313" key="11">
    <source>
        <dbReference type="EMBL" id="MVM35893.1"/>
    </source>
</evidence>
<comment type="caution">
    <text evidence="11">The sequence shown here is derived from an EMBL/GenBank/DDBJ whole genome shotgun (WGS) entry which is preliminary data.</text>
</comment>
<feature type="transmembrane region" description="Helical" evidence="9">
    <location>
        <begin position="539"/>
        <end position="559"/>
    </location>
</feature>
<reference evidence="11 12" key="1">
    <citation type="submission" date="2019-12" db="EMBL/GenBank/DDBJ databases">
        <title>Spirosoma sp. HMF4905 genome sequencing and assembly.</title>
        <authorList>
            <person name="Kang H."/>
            <person name="Cha I."/>
            <person name="Kim H."/>
            <person name="Joh K."/>
        </authorList>
    </citation>
    <scope>NUCLEOTIDE SEQUENCE [LARGE SCALE GENOMIC DNA]</scope>
    <source>
        <strain evidence="11 12">HMF4905</strain>
    </source>
</reference>
<comment type="function">
    <text evidence="1">May be involved in vacuolar sorting and osmoregulation.</text>
</comment>
<evidence type="ECO:0000256" key="6">
    <source>
        <dbReference type="ARBA" id="ARBA00022989"/>
    </source>
</evidence>
<feature type="transmembrane region" description="Helical" evidence="9">
    <location>
        <begin position="416"/>
        <end position="437"/>
    </location>
</feature>
<evidence type="ECO:0000259" key="10">
    <source>
        <dbReference type="Pfam" id="PF04389"/>
    </source>
</evidence>
<dbReference type="EMBL" id="WPIN01000028">
    <property type="protein sequence ID" value="MVM35893.1"/>
    <property type="molecule type" value="Genomic_DNA"/>
</dbReference>
<gene>
    <name evidence="11" type="ORF">GO755_38120</name>
</gene>
<name>A0A7K1SQC0_9BACT</name>
<dbReference type="AlphaFoldDB" id="A0A7K1SQC0"/>
<feature type="domain" description="Peptidase M28" evidence="10">
    <location>
        <begin position="123"/>
        <end position="310"/>
    </location>
</feature>
<comment type="similarity">
    <text evidence="3">Belongs to the peptidase M28 family.</text>
</comment>
<organism evidence="11 12">
    <name type="scientific">Spirosoma arboris</name>
    <dbReference type="NCBI Taxonomy" id="2682092"/>
    <lineage>
        <taxon>Bacteria</taxon>
        <taxon>Pseudomonadati</taxon>
        <taxon>Bacteroidota</taxon>
        <taxon>Cytophagia</taxon>
        <taxon>Cytophagales</taxon>
        <taxon>Cytophagaceae</taxon>
        <taxon>Spirosoma</taxon>
    </lineage>
</organism>
<keyword evidence="11" id="KW-0378">Hydrolase</keyword>
<dbReference type="GO" id="GO:0005774">
    <property type="term" value="C:vacuolar membrane"/>
    <property type="evidence" value="ECO:0007669"/>
    <property type="project" value="UniProtKB-SubCell"/>
</dbReference>
<evidence type="ECO:0000256" key="5">
    <source>
        <dbReference type="ARBA" id="ARBA00022554"/>
    </source>
</evidence>
<dbReference type="Pfam" id="PF04389">
    <property type="entry name" value="Peptidase_M28"/>
    <property type="match status" value="1"/>
</dbReference>
<dbReference type="PANTHER" id="PTHR12147:SF58">
    <property type="entry name" value="VACUOLAR MEMBRANE PROTEASE"/>
    <property type="match status" value="1"/>
</dbReference>
<keyword evidence="12" id="KW-1185">Reference proteome</keyword>
<keyword evidence="9" id="KW-0812">Transmembrane</keyword>
<evidence type="ECO:0000256" key="9">
    <source>
        <dbReference type="SAM" id="Phobius"/>
    </source>
</evidence>
<feature type="transmembrane region" description="Helical" evidence="9">
    <location>
        <begin position="509"/>
        <end position="533"/>
    </location>
</feature>
<evidence type="ECO:0000256" key="2">
    <source>
        <dbReference type="ARBA" id="ARBA00004128"/>
    </source>
</evidence>
<comment type="subcellular location">
    <subcellularLocation>
        <location evidence="2">Vacuole membrane</location>
        <topology evidence="2">Multi-pass membrane protein</topology>
    </subcellularLocation>
</comment>
<dbReference type="InterPro" id="IPR007484">
    <property type="entry name" value="Peptidase_M28"/>
</dbReference>
<keyword evidence="5" id="KW-0926">Vacuole</keyword>